<name>A0AAF0JLG7_9EURY</name>
<dbReference type="Proteomes" id="UP001218895">
    <property type="component" value="Chromosome"/>
</dbReference>
<accession>A0AAF0JLG7</accession>
<dbReference type="RefSeq" id="WP_278099489.1">
    <property type="nucleotide sequence ID" value="NZ_CP091092.1"/>
</dbReference>
<dbReference type="GeneID" id="79950933"/>
<dbReference type="KEGG" id="manq:L1994_11000"/>
<sequence>MKTKKVMRAFYLLMVMALLGAIFVPAVSSESENHLNENLSSNEDIVGIDTELKRSPYLFDTEGNRLSDKELSEMIVKMPKVTYLDGMTETESKKISERLTRLHQYRSISKSIDKDSSLKTTQIKAITEARINDYHYNRVNEIIQRIWKFLPEEQYIIISHPTYEINI</sequence>
<protein>
    <submittedName>
        <fullName evidence="1">Uncharacterized protein</fullName>
    </submittedName>
</protein>
<keyword evidence="2" id="KW-1185">Reference proteome</keyword>
<organism evidence="1 2">
    <name type="scientific">Methanomicrobium antiquum</name>
    <dbReference type="NCBI Taxonomy" id="487686"/>
    <lineage>
        <taxon>Archaea</taxon>
        <taxon>Methanobacteriati</taxon>
        <taxon>Methanobacteriota</taxon>
        <taxon>Stenosarchaea group</taxon>
        <taxon>Methanomicrobia</taxon>
        <taxon>Methanomicrobiales</taxon>
        <taxon>Methanomicrobiaceae</taxon>
        <taxon>Methanomicrobium</taxon>
    </lineage>
</organism>
<evidence type="ECO:0000313" key="2">
    <source>
        <dbReference type="Proteomes" id="UP001218895"/>
    </source>
</evidence>
<dbReference type="AlphaFoldDB" id="A0AAF0JLG7"/>
<proteinExistence type="predicted"/>
<reference evidence="1" key="1">
    <citation type="submission" date="2022-01" db="EMBL/GenBank/DDBJ databases">
        <title>Complete genome of Methanomicrobium antiquum DSM 21220.</title>
        <authorList>
            <person name="Chen S.-C."/>
            <person name="You Y.-T."/>
            <person name="Zhou Y.-Z."/>
            <person name="Lai M.-C."/>
        </authorList>
    </citation>
    <scope>NUCLEOTIDE SEQUENCE</scope>
    <source>
        <strain evidence="1">DSM 21220</strain>
    </source>
</reference>
<evidence type="ECO:0000313" key="1">
    <source>
        <dbReference type="EMBL" id="WFN36654.1"/>
    </source>
</evidence>
<dbReference type="EMBL" id="CP091092">
    <property type="protein sequence ID" value="WFN36654.1"/>
    <property type="molecule type" value="Genomic_DNA"/>
</dbReference>
<gene>
    <name evidence="1" type="ORF">L1994_11000</name>
</gene>